<evidence type="ECO:0000256" key="4">
    <source>
        <dbReference type="ARBA" id="ARBA00022544"/>
    </source>
</evidence>
<feature type="transmembrane region" description="Helical" evidence="8">
    <location>
        <begin position="84"/>
        <end position="109"/>
    </location>
</feature>
<feature type="transmembrane region" description="Helical" evidence="8">
    <location>
        <begin position="270"/>
        <end position="292"/>
    </location>
</feature>
<dbReference type="OrthoDB" id="2380240at2"/>
<evidence type="ECO:0000256" key="7">
    <source>
        <dbReference type="ARBA" id="ARBA00023136"/>
    </source>
</evidence>
<evidence type="ECO:0000256" key="3">
    <source>
        <dbReference type="ARBA" id="ARBA00022448"/>
    </source>
</evidence>
<dbReference type="InterPro" id="IPR004761">
    <property type="entry name" value="Spore_GerAB"/>
</dbReference>
<dbReference type="EMBL" id="LRFC01000038">
    <property type="protein sequence ID" value="KZE63873.1"/>
    <property type="molecule type" value="Genomic_DNA"/>
</dbReference>
<evidence type="ECO:0000313" key="9">
    <source>
        <dbReference type="EMBL" id="KZE63873.1"/>
    </source>
</evidence>
<dbReference type="Gene3D" id="1.20.1740.10">
    <property type="entry name" value="Amino acid/polyamine transporter I"/>
    <property type="match status" value="1"/>
</dbReference>
<feature type="transmembrane region" description="Helical" evidence="8">
    <location>
        <begin position="333"/>
        <end position="356"/>
    </location>
</feature>
<protein>
    <submittedName>
        <fullName evidence="9">Spore gernimation protein GerB</fullName>
    </submittedName>
</protein>
<feature type="transmembrane region" description="Helical" evidence="8">
    <location>
        <begin position="185"/>
        <end position="209"/>
    </location>
</feature>
<keyword evidence="10" id="KW-1185">Reference proteome</keyword>
<evidence type="ECO:0000256" key="8">
    <source>
        <dbReference type="SAM" id="Phobius"/>
    </source>
</evidence>
<evidence type="ECO:0000313" key="10">
    <source>
        <dbReference type="Proteomes" id="UP000076567"/>
    </source>
</evidence>
<evidence type="ECO:0000256" key="6">
    <source>
        <dbReference type="ARBA" id="ARBA00022989"/>
    </source>
</evidence>
<dbReference type="AlphaFoldDB" id="A0A168CQH4"/>
<keyword evidence="6 8" id="KW-1133">Transmembrane helix</keyword>
<name>A0A168CQH4_9BACL</name>
<dbReference type="PANTHER" id="PTHR34975:SF2">
    <property type="entry name" value="SPORE GERMINATION PROTEIN A2"/>
    <property type="match status" value="1"/>
</dbReference>
<reference evidence="10" key="1">
    <citation type="submission" date="2016-01" db="EMBL/GenBank/DDBJ databases">
        <title>Draft genome of Chromobacterium sp. F49.</title>
        <authorList>
            <person name="Hong K.W."/>
        </authorList>
    </citation>
    <scope>NUCLEOTIDE SEQUENCE [LARGE SCALE GENOMIC DNA]</scope>
    <source>
        <strain evidence="10">P7IIIA</strain>
    </source>
</reference>
<keyword evidence="4" id="KW-0309">Germination</keyword>
<feature type="transmembrane region" description="Helical" evidence="8">
    <location>
        <begin position="304"/>
        <end position="321"/>
    </location>
</feature>
<keyword evidence="7 8" id="KW-0472">Membrane</keyword>
<feature type="transmembrane region" description="Helical" evidence="8">
    <location>
        <begin position="221"/>
        <end position="241"/>
    </location>
</feature>
<dbReference type="Proteomes" id="UP000076567">
    <property type="component" value="Unassembled WGS sequence"/>
</dbReference>
<keyword evidence="3" id="KW-0813">Transport</keyword>
<proteinExistence type="inferred from homology"/>
<evidence type="ECO:0000256" key="1">
    <source>
        <dbReference type="ARBA" id="ARBA00004141"/>
    </source>
</evidence>
<comment type="subcellular location">
    <subcellularLocation>
        <location evidence="1">Membrane</location>
        <topology evidence="1">Multi-pass membrane protein</topology>
    </subcellularLocation>
</comment>
<evidence type="ECO:0000256" key="5">
    <source>
        <dbReference type="ARBA" id="ARBA00022692"/>
    </source>
</evidence>
<organism evidence="9 10">
    <name type="scientific">Fictibacillus phosphorivorans</name>
    <dbReference type="NCBI Taxonomy" id="1221500"/>
    <lineage>
        <taxon>Bacteria</taxon>
        <taxon>Bacillati</taxon>
        <taxon>Bacillota</taxon>
        <taxon>Bacilli</taxon>
        <taxon>Bacillales</taxon>
        <taxon>Fictibacillaceae</taxon>
        <taxon>Fictibacillus</taxon>
    </lineage>
</organism>
<feature type="transmembrane region" description="Helical" evidence="8">
    <location>
        <begin position="44"/>
        <end position="63"/>
    </location>
</feature>
<gene>
    <name evidence="9" type="ORF">AWM68_12220</name>
</gene>
<feature type="transmembrane region" description="Helical" evidence="8">
    <location>
        <begin position="144"/>
        <end position="165"/>
    </location>
</feature>
<dbReference type="RefSeq" id="WP_066244677.1">
    <property type="nucleotide sequence ID" value="NZ_LRFC01000038.1"/>
</dbReference>
<dbReference type="GO" id="GO:0009847">
    <property type="term" value="P:spore germination"/>
    <property type="evidence" value="ECO:0007669"/>
    <property type="project" value="InterPro"/>
</dbReference>
<dbReference type="GO" id="GO:0016020">
    <property type="term" value="C:membrane"/>
    <property type="evidence" value="ECO:0007669"/>
    <property type="project" value="UniProtKB-SubCell"/>
</dbReference>
<sequence length="363" mass="42543">MKVAVKEQFLISPYLAFFIVHSMQTGVGVMGFQRYVAIYTEQDSWIPVLIGGAAVHLVIWMMYKMLNKEQGDILSIHETAFGKWFGGFLTLLFIMYLMAMGITVLRTFIEVLQVWMFPLLKTWTFTLVYLIAAYYIIAGGFRSVVGVCFLGVVVPFYLILTFLAPLEFANIRNLLPVFDHSMKEFALSFKSMTLSYLGFETLLVFYPFFKKPETSQKWFHYGNLFTVFLYLYLMIITLIYYTPDHLKRTIWATIAMWKIIRFPFVERFEYIGLATWTIAILPNVCLAFWAASRMTKRTFNINQKKSLIFILMIAFIVSPLFKDRTEIDLLNSIVSQFGLYFNFGYIPFLFFIHYIMSKVRRKV</sequence>
<evidence type="ECO:0000256" key="2">
    <source>
        <dbReference type="ARBA" id="ARBA00007998"/>
    </source>
</evidence>
<comment type="similarity">
    <text evidence="2">Belongs to the amino acid-polyamine-organocation (APC) superfamily. Spore germination protein (SGP) (TC 2.A.3.9) family.</text>
</comment>
<comment type="caution">
    <text evidence="9">The sequence shown here is derived from an EMBL/GenBank/DDBJ whole genome shotgun (WGS) entry which is preliminary data.</text>
</comment>
<feature type="transmembrane region" description="Helical" evidence="8">
    <location>
        <begin position="12"/>
        <end position="32"/>
    </location>
</feature>
<keyword evidence="5 8" id="KW-0812">Transmembrane</keyword>
<dbReference type="NCBIfam" id="TIGR00912">
    <property type="entry name" value="2A0309"/>
    <property type="match status" value="1"/>
</dbReference>
<feature type="transmembrane region" description="Helical" evidence="8">
    <location>
        <begin position="115"/>
        <end position="137"/>
    </location>
</feature>
<dbReference type="Pfam" id="PF03845">
    <property type="entry name" value="Spore_permease"/>
    <property type="match status" value="1"/>
</dbReference>
<dbReference type="PANTHER" id="PTHR34975">
    <property type="entry name" value="SPORE GERMINATION PROTEIN A2"/>
    <property type="match status" value="1"/>
</dbReference>
<accession>A0A168CQH4</accession>